<evidence type="ECO:0000259" key="3">
    <source>
        <dbReference type="PROSITE" id="PS51175"/>
    </source>
</evidence>
<reference evidence="5" key="1">
    <citation type="submission" date="2019-05" db="EMBL/GenBank/DDBJ databases">
        <title>Flavobacterium profundi sp. nov., isolated from a deep-sea seamount.</title>
        <authorList>
            <person name="Zhang D.-C."/>
        </authorList>
    </citation>
    <scope>NUCLEOTIDE SEQUENCE [LARGE SCALE GENOMIC DNA]</scope>
    <source>
        <strain evidence="5">EC11</strain>
    </source>
</reference>
<dbReference type="SUPFAM" id="SSF49785">
    <property type="entry name" value="Galactose-binding domain-like"/>
    <property type="match status" value="2"/>
</dbReference>
<keyword evidence="5" id="KW-1185">Reference proteome</keyword>
<feature type="domain" description="CBM6" evidence="3">
    <location>
        <begin position="289"/>
        <end position="408"/>
    </location>
</feature>
<feature type="chain" id="PRO_5047268417" evidence="2">
    <location>
        <begin position="24"/>
        <end position="616"/>
    </location>
</feature>
<feature type="domain" description="CBM6" evidence="3">
    <location>
        <begin position="419"/>
        <end position="538"/>
    </location>
</feature>
<reference evidence="4 5" key="2">
    <citation type="submission" date="2019-05" db="EMBL/GenBank/DDBJ databases">
        <authorList>
            <person name="Lianzixin W."/>
        </authorList>
    </citation>
    <scope>NUCLEOTIDE SEQUENCE [LARGE SCALE GENOMIC DNA]</scope>
    <source>
        <strain evidence="4 5">EC11</strain>
    </source>
</reference>
<accession>A0ABX0ILU9</accession>
<dbReference type="InterPro" id="IPR050410">
    <property type="entry name" value="CCR4/nocturin_mRNA_transcr"/>
</dbReference>
<feature type="signal peptide" evidence="2">
    <location>
        <begin position="1"/>
        <end position="23"/>
    </location>
</feature>
<dbReference type="InterPro" id="IPR005135">
    <property type="entry name" value="Endo/exonuclease/phosphatase"/>
</dbReference>
<dbReference type="InterPro" id="IPR006584">
    <property type="entry name" value="Cellulose-bd_IV"/>
</dbReference>
<dbReference type="EMBL" id="VEVQ02000002">
    <property type="protein sequence ID" value="NHN24772.1"/>
    <property type="molecule type" value="Genomic_DNA"/>
</dbReference>
<protein>
    <submittedName>
        <fullName evidence="4">Carbohydrate-binding protein</fullName>
    </submittedName>
</protein>
<dbReference type="NCBIfam" id="TIGR04183">
    <property type="entry name" value="Por_Secre_tail"/>
    <property type="match status" value="1"/>
</dbReference>
<dbReference type="PROSITE" id="PS51175">
    <property type="entry name" value="CBM6"/>
    <property type="match status" value="2"/>
</dbReference>
<evidence type="ECO:0000256" key="1">
    <source>
        <dbReference type="ARBA" id="ARBA00022729"/>
    </source>
</evidence>
<organism evidence="4 5">
    <name type="scientific">Flavobacterium jejuense</name>
    <dbReference type="NCBI Taxonomy" id="1544455"/>
    <lineage>
        <taxon>Bacteria</taxon>
        <taxon>Pseudomonadati</taxon>
        <taxon>Bacteroidota</taxon>
        <taxon>Flavobacteriia</taxon>
        <taxon>Flavobacteriales</taxon>
        <taxon>Flavobacteriaceae</taxon>
        <taxon>Flavobacterium</taxon>
    </lineage>
</organism>
<gene>
    <name evidence="4" type="ORF">FIA58_003700</name>
</gene>
<dbReference type="Pfam" id="PF18962">
    <property type="entry name" value="Por_Secre_tail"/>
    <property type="match status" value="1"/>
</dbReference>
<dbReference type="Pfam" id="PF03372">
    <property type="entry name" value="Exo_endo_phos"/>
    <property type="match status" value="1"/>
</dbReference>
<dbReference type="Proteomes" id="UP000817854">
    <property type="component" value="Unassembled WGS sequence"/>
</dbReference>
<dbReference type="Gene3D" id="2.60.120.260">
    <property type="entry name" value="Galactose-binding domain-like"/>
    <property type="match status" value="2"/>
</dbReference>
<reference evidence="4 5" key="3">
    <citation type="submission" date="2020-02" db="EMBL/GenBank/DDBJ databases">
        <title>Flavobacterium profundi sp. nov., isolated from a deep-sea seamount.</title>
        <authorList>
            <person name="Zhang D.-C."/>
        </authorList>
    </citation>
    <scope>NUCLEOTIDE SEQUENCE [LARGE SCALE GENOMIC DNA]</scope>
    <source>
        <strain evidence="4 5">EC11</strain>
    </source>
</reference>
<keyword evidence="1 2" id="KW-0732">Signal</keyword>
<dbReference type="PANTHER" id="PTHR12121">
    <property type="entry name" value="CARBON CATABOLITE REPRESSOR PROTEIN 4"/>
    <property type="match status" value="1"/>
</dbReference>
<dbReference type="SUPFAM" id="SSF56219">
    <property type="entry name" value="DNase I-like"/>
    <property type="match status" value="1"/>
</dbReference>
<dbReference type="InterPro" id="IPR008979">
    <property type="entry name" value="Galactose-bd-like_sf"/>
</dbReference>
<name>A0ABX0ILU9_9FLAO</name>
<dbReference type="RefSeq" id="WP_140960195.1">
    <property type="nucleotide sequence ID" value="NZ_VEVQ02000002.1"/>
</dbReference>
<dbReference type="Gene3D" id="3.60.10.10">
    <property type="entry name" value="Endonuclease/exonuclease/phosphatase"/>
    <property type="match status" value="1"/>
</dbReference>
<proteinExistence type="predicted"/>
<evidence type="ECO:0000313" key="4">
    <source>
        <dbReference type="EMBL" id="NHN24772.1"/>
    </source>
</evidence>
<dbReference type="InterPro" id="IPR005084">
    <property type="entry name" value="CBM6"/>
</dbReference>
<dbReference type="InterPro" id="IPR036691">
    <property type="entry name" value="Endo/exonu/phosph_ase_sf"/>
</dbReference>
<evidence type="ECO:0000256" key="2">
    <source>
        <dbReference type="SAM" id="SignalP"/>
    </source>
</evidence>
<dbReference type="SMART" id="SM00606">
    <property type="entry name" value="CBD_IV"/>
    <property type="match status" value="2"/>
</dbReference>
<sequence>MKTNKKLILLLVMLLCKITLTEAQNLNLKLMSFNVQQPFGGTNWEGRKTNAAYIFNITQADVIGTQEAVNFQRDYLQQQTGYAWFGTGRDGGDNGEGSWIFYKGDKYTIDTANSGNFWLSNTPNVPSAFEGSYNRICTYVHLIENSTGKGFYVFNAHFPTSNFTTARLNSMKLLAERMATRAILTDPVYATGDFNSTEGDIVTNWMKNGSDNPIKCRDTYRDVYPTGPVNTGFETKFDYIYCPKGTQYTSQNSWVIDNPKASDHYPIVAEVQYAYQNNPPSPTTHAIPGKIEAEQYANQVGIELENTSDTGGGKNIGYLDTNDWATYKVNVASTATYTFELRVAGESQNGALNVYIDDQYNQTISIPATNGWQNWQTITEDIDLPAGSHTIKIQVTTPGFNINWFNFVASNSSGLVIPGKIEAENYASTFGTELENTSDTGGGQNVGYLDTNDILEYTVTVTATANYNFAIRVASLSSNGRINVLVDNQIKKTIDLPVTGGWQTWQTYNTTISLPQGTHQLKLEVVQSGFNLNWFNFSTSSSARESLVSEKTSSSSFYPNPTTDYIHFDKEYEWSVYNLTGKKVATGRSQKADMTILSTGIYILHFNGEQKKLVIH</sequence>
<comment type="caution">
    <text evidence="4">The sequence shown here is derived from an EMBL/GenBank/DDBJ whole genome shotgun (WGS) entry which is preliminary data.</text>
</comment>
<dbReference type="CDD" id="cd04080">
    <property type="entry name" value="CBM6_cellulase-like"/>
    <property type="match status" value="2"/>
</dbReference>
<evidence type="ECO:0000313" key="5">
    <source>
        <dbReference type="Proteomes" id="UP000817854"/>
    </source>
</evidence>
<dbReference type="Pfam" id="PF03422">
    <property type="entry name" value="CBM_6"/>
    <property type="match status" value="2"/>
</dbReference>
<dbReference type="PANTHER" id="PTHR12121:SF36">
    <property type="entry name" value="ENDONUCLEASE_EXONUCLEASE_PHOSPHATASE DOMAIN-CONTAINING PROTEIN"/>
    <property type="match status" value="1"/>
</dbReference>
<dbReference type="InterPro" id="IPR026444">
    <property type="entry name" value="Secre_tail"/>
</dbReference>